<evidence type="ECO:0000259" key="5">
    <source>
        <dbReference type="PROSITE" id="PS50893"/>
    </source>
</evidence>
<name>A0A948T1H7_9FIRM</name>
<dbReference type="GO" id="GO:0005524">
    <property type="term" value="F:ATP binding"/>
    <property type="evidence" value="ECO:0007669"/>
    <property type="project" value="UniProtKB-KW"/>
</dbReference>
<comment type="caution">
    <text evidence="6">The sequence shown here is derived from an EMBL/GenBank/DDBJ whole genome shotgun (WGS) entry which is preliminary data.</text>
</comment>
<gene>
    <name evidence="6" type="ORF">H9882_01945</name>
</gene>
<comment type="similarity">
    <text evidence="1">Belongs to the ABC transporter superfamily.</text>
</comment>
<evidence type="ECO:0000256" key="1">
    <source>
        <dbReference type="ARBA" id="ARBA00005417"/>
    </source>
</evidence>
<keyword evidence="3" id="KW-0547">Nucleotide-binding</keyword>
<dbReference type="PROSITE" id="PS50893">
    <property type="entry name" value="ABC_TRANSPORTER_2"/>
    <property type="match status" value="1"/>
</dbReference>
<organism evidence="6 7">
    <name type="scientific">Candidatus Allofournierella pullistercoris</name>
    <dbReference type="NCBI Taxonomy" id="2838597"/>
    <lineage>
        <taxon>Bacteria</taxon>
        <taxon>Bacillati</taxon>
        <taxon>Bacillota</taxon>
        <taxon>Clostridia</taxon>
        <taxon>Eubacteriales</taxon>
        <taxon>Oscillospiraceae</taxon>
        <taxon>Allofournierella</taxon>
    </lineage>
</organism>
<dbReference type="InterPro" id="IPR003439">
    <property type="entry name" value="ABC_transporter-like_ATP-bd"/>
</dbReference>
<dbReference type="PANTHER" id="PTHR43335:SF8">
    <property type="entry name" value="ABC TRANSPORTER, ATP-BINDING PROTEIN"/>
    <property type="match status" value="1"/>
</dbReference>
<reference evidence="6" key="1">
    <citation type="journal article" date="2021" name="PeerJ">
        <title>Extensive microbial diversity within the chicken gut microbiome revealed by metagenomics and culture.</title>
        <authorList>
            <person name="Gilroy R."/>
            <person name="Ravi A."/>
            <person name="Getino M."/>
            <person name="Pursley I."/>
            <person name="Horton D.L."/>
            <person name="Alikhan N.F."/>
            <person name="Baker D."/>
            <person name="Gharbi K."/>
            <person name="Hall N."/>
            <person name="Watson M."/>
            <person name="Adriaenssens E.M."/>
            <person name="Foster-Nyarko E."/>
            <person name="Jarju S."/>
            <person name="Secka A."/>
            <person name="Antonio M."/>
            <person name="Oren A."/>
            <person name="Chaudhuri R.R."/>
            <person name="La Ragione R."/>
            <person name="Hildebrand F."/>
            <person name="Pallen M.J."/>
        </authorList>
    </citation>
    <scope>NUCLEOTIDE SEQUENCE</scope>
    <source>
        <strain evidence="6">B5_2728</strain>
    </source>
</reference>
<dbReference type="InterPro" id="IPR027417">
    <property type="entry name" value="P-loop_NTPase"/>
</dbReference>
<dbReference type="EMBL" id="JAHLFP010000013">
    <property type="protein sequence ID" value="MBU3805653.1"/>
    <property type="molecule type" value="Genomic_DNA"/>
</dbReference>
<evidence type="ECO:0000256" key="3">
    <source>
        <dbReference type="ARBA" id="ARBA00022741"/>
    </source>
</evidence>
<dbReference type="InterPro" id="IPR003593">
    <property type="entry name" value="AAA+_ATPase"/>
</dbReference>
<dbReference type="Proteomes" id="UP000713596">
    <property type="component" value="Unassembled WGS sequence"/>
</dbReference>
<accession>A0A948T1H7</accession>
<keyword evidence="4 6" id="KW-0067">ATP-binding</keyword>
<dbReference type="AlphaFoldDB" id="A0A948T1H7"/>
<evidence type="ECO:0000313" key="6">
    <source>
        <dbReference type="EMBL" id="MBU3805653.1"/>
    </source>
</evidence>
<evidence type="ECO:0000256" key="4">
    <source>
        <dbReference type="ARBA" id="ARBA00022840"/>
    </source>
</evidence>
<proteinExistence type="inferred from homology"/>
<dbReference type="GO" id="GO:0016887">
    <property type="term" value="F:ATP hydrolysis activity"/>
    <property type="evidence" value="ECO:0007669"/>
    <property type="project" value="InterPro"/>
</dbReference>
<feature type="domain" description="ABC transporter" evidence="5">
    <location>
        <begin position="6"/>
        <end position="234"/>
    </location>
</feature>
<reference evidence="6" key="2">
    <citation type="submission" date="2021-04" db="EMBL/GenBank/DDBJ databases">
        <authorList>
            <person name="Gilroy R."/>
        </authorList>
    </citation>
    <scope>NUCLEOTIDE SEQUENCE</scope>
    <source>
        <strain evidence="6">B5_2728</strain>
    </source>
</reference>
<sequence length="306" mass="34522">MTEYIVETRGVGKNYGSTVALKDVSIHIKRGEIYGLVGDNGAGKSTMLKLLAGHIYPTEGEVALFGKTGEKELERCRPQIGFMIEHPGFFPYLSVEKNLEYCRLLKGVPGSEKNEEILKLVGLWERRKTKCRELSMGNKQRLGLAVALIGEPEVLVLDEPINGLDPSGIIDLRKMLLKLNRDKNITILLSSHILSELEQTATTFGFLQKGKLIEEIGIQKLREKCQDYLEITVSDPQTYLAMLSEVFGKENYRVYPGEVIRIFNPQKSAEEYSKLALQYGLVVTGLRRQQTSLEDYYMDLKGGNQR</sequence>
<evidence type="ECO:0000313" key="7">
    <source>
        <dbReference type="Proteomes" id="UP000713596"/>
    </source>
</evidence>
<keyword evidence="2" id="KW-0813">Transport</keyword>
<dbReference type="SUPFAM" id="SSF52540">
    <property type="entry name" value="P-loop containing nucleoside triphosphate hydrolases"/>
    <property type="match status" value="1"/>
</dbReference>
<dbReference type="SMART" id="SM00382">
    <property type="entry name" value="AAA"/>
    <property type="match status" value="1"/>
</dbReference>
<dbReference type="PANTHER" id="PTHR43335">
    <property type="entry name" value="ABC TRANSPORTER, ATP-BINDING PROTEIN"/>
    <property type="match status" value="1"/>
</dbReference>
<protein>
    <submittedName>
        <fullName evidence="6">ABC transporter ATP-binding protein</fullName>
    </submittedName>
</protein>
<dbReference type="Gene3D" id="3.40.50.300">
    <property type="entry name" value="P-loop containing nucleotide triphosphate hydrolases"/>
    <property type="match status" value="1"/>
</dbReference>
<evidence type="ECO:0000256" key="2">
    <source>
        <dbReference type="ARBA" id="ARBA00022448"/>
    </source>
</evidence>
<dbReference type="Pfam" id="PF00005">
    <property type="entry name" value="ABC_tran"/>
    <property type="match status" value="1"/>
</dbReference>